<evidence type="ECO:0000259" key="4">
    <source>
        <dbReference type="Pfam" id="PF25869"/>
    </source>
</evidence>
<dbReference type="GO" id="GO:0022857">
    <property type="term" value="F:transmembrane transporter activity"/>
    <property type="evidence" value="ECO:0007669"/>
    <property type="project" value="InterPro"/>
</dbReference>
<evidence type="ECO:0000256" key="2">
    <source>
        <dbReference type="ARBA" id="ARBA00022448"/>
    </source>
</evidence>
<dbReference type="Pfam" id="PF11604">
    <property type="entry name" value="CusF_Ec"/>
    <property type="match status" value="1"/>
</dbReference>
<dbReference type="GO" id="GO:0060003">
    <property type="term" value="P:copper ion export"/>
    <property type="evidence" value="ECO:0007669"/>
    <property type="project" value="TreeGrafter"/>
</dbReference>
<organism evidence="8 9">
    <name type="scientific">Aliivibrio logei</name>
    <name type="common">Vibrio logei</name>
    <dbReference type="NCBI Taxonomy" id="688"/>
    <lineage>
        <taxon>Bacteria</taxon>
        <taxon>Pseudomonadati</taxon>
        <taxon>Pseudomonadota</taxon>
        <taxon>Gammaproteobacteria</taxon>
        <taxon>Vibrionales</taxon>
        <taxon>Vibrionaceae</taxon>
        <taxon>Aliivibrio</taxon>
    </lineage>
</organism>
<name>A0A1B9NTK6_ALILO</name>
<evidence type="ECO:0000313" key="8">
    <source>
        <dbReference type="EMBL" id="OCH17044.1"/>
    </source>
</evidence>
<dbReference type="STRING" id="688.A6E04_19520"/>
<feature type="domain" description="CusB-like barrel-sandwich hybrid" evidence="5">
    <location>
        <begin position="133"/>
        <end position="243"/>
    </location>
</feature>
<dbReference type="Gene3D" id="6.10.140.730">
    <property type="match status" value="1"/>
</dbReference>
<dbReference type="Gene3D" id="2.40.30.170">
    <property type="match status" value="1"/>
</dbReference>
<dbReference type="SUPFAM" id="SSF111369">
    <property type="entry name" value="HlyD-like secretion proteins"/>
    <property type="match status" value="1"/>
</dbReference>
<evidence type="ECO:0000259" key="7">
    <source>
        <dbReference type="Pfam" id="PF25967"/>
    </source>
</evidence>
<feature type="domain" description="Heavy metal binding" evidence="3">
    <location>
        <begin position="50"/>
        <end position="76"/>
    </location>
</feature>
<dbReference type="Gene3D" id="2.40.50.100">
    <property type="match status" value="1"/>
</dbReference>
<gene>
    <name evidence="8" type="ORF">A6E04_19520</name>
</gene>
<evidence type="ECO:0000313" key="9">
    <source>
        <dbReference type="Proteomes" id="UP000093523"/>
    </source>
</evidence>
<dbReference type="InterPro" id="IPR058792">
    <property type="entry name" value="Beta-barrel_RND_2"/>
</dbReference>
<dbReference type="FunFam" id="2.40.30.170:FF:000010">
    <property type="entry name" value="Efflux RND transporter periplasmic adaptor subunit"/>
    <property type="match status" value="1"/>
</dbReference>
<evidence type="ECO:0000256" key="1">
    <source>
        <dbReference type="ARBA" id="ARBA00009477"/>
    </source>
</evidence>
<dbReference type="InterPro" id="IPR058790">
    <property type="entry name" value="BSH_CusB"/>
</dbReference>
<dbReference type="GO" id="GO:0046914">
    <property type="term" value="F:transition metal ion binding"/>
    <property type="evidence" value="ECO:0007669"/>
    <property type="project" value="TreeGrafter"/>
</dbReference>
<proteinExistence type="inferred from homology"/>
<dbReference type="InterPro" id="IPR045800">
    <property type="entry name" value="HMBD"/>
</dbReference>
<dbReference type="AlphaFoldDB" id="A0A1B9NTK6"/>
<dbReference type="GO" id="GO:0016020">
    <property type="term" value="C:membrane"/>
    <property type="evidence" value="ECO:0007669"/>
    <property type="project" value="InterPro"/>
</dbReference>
<dbReference type="InterPro" id="IPR058791">
    <property type="entry name" value="3HB_CusB"/>
</dbReference>
<dbReference type="Pfam" id="PF25869">
    <property type="entry name" value="3HB_CusB"/>
    <property type="match status" value="1"/>
</dbReference>
<comment type="caution">
    <text evidence="8">The sequence shown here is derived from an EMBL/GenBank/DDBJ whole genome shotgun (WGS) entry which is preliminary data.</text>
</comment>
<dbReference type="PANTHER" id="PTHR30097">
    <property type="entry name" value="CATION EFFLUX SYSTEM PROTEIN CUSB"/>
    <property type="match status" value="1"/>
</dbReference>
<dbReference type="InterPro" id="IPR006143">
    <property type="entry name" value="RND_pump_MFP"/>
</dbReference>
<sequence>MKPVKIALLSVVIGGVVGAASMNLYSGHTMSAMAMTAQENSASSSSEPLYWVAPMDANYRRDQPGKSPMGMDLVPVYADDAQGEKSPAGTVTIDPSVVNNLGVKSAFVEKTILSPNIDTVGYIAFDESKLWQVNVRVAGWVEKLNINAIGEKVNKGDVLFTLYSPELVKAQEELLNAYRTGRKGLVKGARERLQSLGVDKAQVNSIVRSGKANKNIEIKAISSGVIASLNIREGGYLSPSQIVISAGPLENVWVDAEVFERQAHWLSSGNKAVMTLDAVPGKRWEGEVDYVYPILDPKTRTMRMRLKFDNQDGVLKPNMFANITIHPKTKEEVLTIPRQAVIRSNGMARVVLDEGNGKYRSARVIAGREAGNKVEIVKGLKENDKVVTSAQFLLDSESSKTAELSRINGPENSVWISGNITMLMADFGMVTFDHKAVSQWDWKAGEINFSVEKEIDLASFREGEAVQFLVQKVNDEYQLIEIEKEGALL</sequence>
<dbReference type="Pfam" id="PF25954">
    <property type="entry name" value="Beta-barrel_RND_2"/>
    <property type="match status" value="1"/>
</dbReference>
<accession>A0A1B9NTK6</accession>
<feature type="domain" description="CusB-like three alpha-helical bundle" evidence="4">
    <location>
        <begin position="166"/>
        <end position="213"/>
    </location>
</feature>
<dbReference type="Pfam" id="PF25919">
    <property type="entry name" value="BSH_CusB"/>
    <property type="match status" value="1"/>
</dbReference>
<dbReference type="NCBIfam" id="TIGR01730">
    <property type="entry name" value="RND_mfp"/>
    <property type="match status" value="1"/>
</dbReference>
<dbReference type="Proteomes" id="UP000093523">
    <property type="component" value="Unassembled WGS sequence"/>
</dbReference>
<feature type="domain" description="CusB-like beta-barrel" evidence="6">
    <location>
        <begin position="251"/>
        <end position="327"/>
    </location>
</feature>
<evidence type="ECO:0000259" key="3">
    <source>
        <dbReference type="Pfam" id="PF19335"/>
    </source>
</evidence>
<dbReference type="OrthoDB" id="9806939at2"/>
<dbReference type="GO" id="GO:0015679">
    <property type="term" value="P:plasma membrane copper ion transport"/>
    <property type="evidence" value="ECO:0007669"/>
    <property type="project" value="TreeGrafter"/>
</dbReference>
<dbReference type="InterPro" id="IPR021647">
    <property type="entry name" value="CusF_Ec"/>
</dbReference>
<dbReference type="RefSeq" id="WP_065612155.1">
    <property type="nucleotide sequence ID" value="NZ_CAWMPN010000031.1"/>
</dbReference>
<dbReference type="PANTHER" id="PTHR30097:SF15">
    <property type="entry name" value="CATION EFFLUX SYSTEM PROTEIN CUSB"/>
    <property type="match status" value="1"/>
</dbReference>
<dbReference type="GO" id="GO:0030288">
    <property type="term" value="C:outer membrane-bounded periplasmic space"/>
    <property type="evidence" value="ECO:0007669"/>
    <property type="project" value="TreeGrafter"/>
</dbReference>
<dbReference type="Pfam" id="PF19335">
    <property type="entry name" value="HMBD"/>
    <property type="match status" value="1"/>
</dbReference>
<protein>
    <submittedName>
        <fullName evidence="8">Efflux transporter periplasmic adaptor subunit</fullName>
    </submittedName>
</protein>
<evidence type="ECO:0000259" key="6">
    <source>
        <dbReference type="Pfam" id="PF25954"/>
    </source>
</evidence>
<dbReference type="Gene3D" id="2.40.50.320">
    <property type="entry name" value="Copper binding periplasmic protein CusF"/>
    <property type="match status" value="1"/>
</dbReference>
<dbReference type="InterPro" id="IPR051909">
    <property type="entry name" value="MFP_Cation_Efflux"/>
</dbReference>
<feature type="domain" description="Multidrug resistance protein MdtA-like C-terminal permuted SH3" evidence="7">
    <location>
        <begin position="333"/>
        <end position="389"/>
    </location>
</feature>
<comment type="similarity">
    <text evidence="1">Belongs to the membrane fusion protein (MFP) (TC 8.A.1) family.</text>
</comment>
<dbReference type="Gene3D" id="2.40.420.20">
    <property type="match status" value="1"/>
</dbReference>
<keyword evidence="2" id="KW-0813">Transport</keyword>
<dbReference type="Pfam" id="PF25967">
    <property type="entry name" value="RND-MFP_C"/>
    <property type="match status" value="1"/>
</dbReference>
<evidence type="ECO:0000259" key="5">
    <source>
        <dbReference type="Pfam" id="PF25919"/>
    </source>
</evidence>
<dbReference type="InterPro" id="IPR042230">
    <property type="entry name" value="CusF_sf"/>
</dbReference>
<dbReference type="EMBL" id="MAJU01000031">
    <property type="protein sequence ID" value="OCH17044.1"/>
    <property type="molecule type" value="Genomic_DNA"/>
</dbReference>
<reference evidence="8 9" key="1">
    <citation type="submission" date="2016-06" db="EMBL/GenBank/DDBJ databases">
        <authorList>
            <person name="Kjaerup R.B."/>
            <person name="Dalgaard T.S."/>
            <person name="Juul-Madsen H.R."/>
        </authorList>
    </citation>
    <scope>NUCLEOTIDE SEQUENCE [LARGE SCALE GENOMIC DNA]</scope>
    <source>
        <strain evidence="8 9">1S159</strain>
    </source>
</reference>
<dbReference type="InterPro" id="IPR058627">
    <property type="entry name" value="MdtA-like_C"/>
</dbReference>